<sequence length="385" mass="42301">MLDEARTRTVTLQARMLDLGIQRAVFTDESSIAYLAGFWGYLGIEFGRPSMLVIDAKEAPVVITPLMESEMVGAMTWVEDVRTWEDSGQRTWGRALAEVLGNKPDEIWVERHSIPAIVRNHLDETYPGVPIEDISPILGAMRMIKSPFEIQVMKEAGQIAGAMMAAAHLSVQAGAQEYESALAVIEAGSRKAATFLTDKGWERFISPMIHNLQIMQSGKDTSMVHRRASVRRYQRADPVYFCFCNLAQFKQYKLGFDRMFHIGEVEDAAARVQEAAIDAQQAAIATIRPGVEAQEVAAAANDIYAERGYETGYRTGRSIGVAYLEAPELKTGDTTVLQPGMTFAVDGGISIDGVTAGRIGDSVVVTETGFDYLTDYPRTLLVTDG</sequence>
<keyword evidence="3" id="KW-0378">Hydrolase</keyword>
<accession>A0ABY2UTR5</accession>
<name>A0ABY2UTR5_9RHOB</name>
<dbReference type="InterPro" id="IPR029149">
    <property type="entry name" value="Creatin/AminoP/Spt16_N"/>
</dbReference>
<proteinExistence type="predicted"/>
<feature type="domain" description="Creatinase N-terminal" evidence="2">
    <location>
        <begin position="11"/>
        <end position="144"/>
    </location>
</feature>
<dbReference type="SUPFAM" id="SSF53092">
    <property type="entry name" value="Creatinase/prolidase N-terminal domain"/>
    <property type="match status" value="1"/>
</dbReference>
<protein>
    <submittedName>
        <fullName evidence="3">Aminopeptidase P family protein</fullName>
    </submittedName>
</protein>
<dbReference type="PANTHER" id="PTHR46112">
    <property type="entry name" value="AMINOPEPTIDASE"/>
    <property type="match status" value="1"/>
</dbReference>
<evidence type="ECO:0000313" key="4">
    <source>
        <dbReference type="Proteomes" id="UP000305041"/>
    </source>
</evidence>
<dbReference type="EMBL" id="VAUA01000006">
    <property type="protein sequence ID" value="TLP62695.1"/>
    <property type="molecule type" value="Genomic_DNA"/>
</dbReference>
<organism evidence="3 4">
    <name type="scientific">Parasedimentitalea maritima</name>
    <dbReference type="NCBI Taxonomy" id="2578117"/>
    <lineage>
        <taxon>Bacteria</taxon>
        <taxon>Pseudomonadati</taxon>
        <taxon>Pseudomonadota</taxon>
        <taxon>Alphaproteobacteria</taxon>
        <taxon>Rhodobacterales</taxon>
        <taxon>Paracoccaceae</taxon>
        <taxon>Parasedimentitalea</taxon>
    </lineage>
</organism>
<dbReference type="GO" id="GO:0004177">
    <property type="term" value="F:aminopeptidase activity"/>
    <property type="evidence" value="ECO:0007669"/>
    <property type="project" value="UniProtKB-KW"/>
</dbReference>
<dbReference type="Pfam" id="PF01321">
    <property type="entry name" value="Creatinase_N"/>
    <property type="match status" value="1"/>
</dbReference>
<dbReference type="InterPro" id="IPR000587">
    <property type="entry name" value="Creatinase_N"/>
</dbReference>
<evidence type="ECO:0000259" key="2">
    <source>
        <dbReference type="Pfam" id="PF01321"/>
    </source>
</evidence>
<dbReference type="Gene3D" id="3.90.230.10">
    <property type="entry name" value="Creatinase/methionine aminopeptidase superfamily"/>
    <property type="match status" value="1"/>
</dbReference>
<dbReference type="Gene3D" id="3.40.350.10">
    <property type="entry name" value="Creatinase/prolidase N-terminal domain"/>
    <property type="match status" value="1"/>
</dbReference>
<dbReference type="RefSeq" id="WP_138163564.1">
    <property type="nucleotide sequence ID" value="NZ_VAUA01000006.1"/>
</dbReference>
<reference evidence="3 4" key="1">
    <citation type="submission" date="2019-05" db="EMBL/GenBank/DDBJ databases">
        <title>Draft genome sequence of Pelagicola sp. DSW4-44.</title>
        <authorList>
            <person name="Oh J."/>
        </authorList>
    </citation>
    <scope>NUCLEOTIDE SEQUENCE [LARGE SCALE GENOMIC DNA]</scope>
    <source>
        <strain evidence="3 4">DSW4-44</strain>
    </source>
</reference>
<comment type="caution">
    <text evidence="3">The sequence shown here is derived from an EMBL/GenBank/DDBJ whole genome shotgun (WGS) entry which is preliminary data.</text>
</comment>
<dbReference type="Proteomes" id="UP000305041">
    <property type="component" value="Unassembled WGS sequence"/>
</dbReference>
<keyword evidence="3" id="KW-0031">Aminopeptidase</keyword>
<dbReference type="InterPro" id="IPR050659">
    <property type="entry name" value="Peptidase_M24B"/>
</dbReference>
<evidence type="ECO:0000313" key="3">
    <source>
        <dbReference type="EMBL" id="TLP62695.1"/>
    </source>
</evidence>
<dbReference type="CDD" id="cd01066">
    <property type="entry name" value="APP_MetAP"/>
    <property type="match status" value="1"/>
</dbReference>
<dbReference type="SUPFAM" id="SSF55920">
    <property type="entry name" value="Creatinase/aminopeptidase"/>
    <property type="match status" value="1"/>
</dbReference>
<evidence type="ECO:0000259" key="1">
    <source>
        <dbReference type="Pfam" id="PF00557"/>
    </source>
</evidence>
<dbReference type="PANTHER" id="PTHR46112:SF2">
    <property type="entry name" value="XAA-PRO AMINOPEPTIDASE P-RELATED"/>
    <property type="match status" value="1"/>
</dbReference>
<keyword evidence="3" id="KW-0645">Protease</keyword>
<dbReference type="Pfam" id="PF00557">
    <property type="entry name" value="Peptidase_M24"/>
    <property type="match status" value="1"/>
</dbReference>
<dbReference type="InterPro" id="IPR000994">
    <property type="entry name" value="Pept_M24"/>
</dbReference>
<gene>
    <name evidence="3" type="ORF">FEE96_13220</name>
</gene>
<feature type="domain" description="Peptidase M24" evidence="1">
    <location>
        <begin position="152"/>
        <end position="367"/>
    </location>
</feature>
<keyword evidence="4" id="KW-1185">Reference proteome</keyword>
<dbReference type="InterPro" id="IPR036005">
    <property type="entry name" value="Creatinase/aminopeptidase-like"/>
</dbReference>